<name>A0A480AB34_9CYAN</name>
<dbReference type="EMBL" id="BJCE01000239">
    <property type="protein sequence ID" value="GCL39324.1"/>
    <property type="molecule type" value="Genomic_DNA"/>
</dbReference>
<dbReference type="Proteomes" id="UP000300142">
    <property type="component" value="Unassembled WGS sequence"/>
</dbReference>
<proteinExistence type="predicted"/>
<evidence type="ECO:0000313" key="2">
    <source>
        <dbReference type="Proteomes" id="UP000300142"/>
    </source>
</evidence>
<sequence>MKAIINDVEILNHLQPQQIDKYLKSKGWHEQSVIPNKVSIWIQDNYSENKLKIQLPVDQNFDDYSQRIYDVIETLSKAEKRSQFDILGEIITDAPNLTIQAVVSQIQTPSTTELKGEIQLFGVVFDKLRQIKTILENHDYILAIKAYQERLPIRCTGDLFKENDQFILQNPHNFQIDNI</sequence>
<evidence type="ECO:0000313" key="1">
    <source>
        <dbReference type="EMBL" id="GCL39324.1"/>
    </source>
</evidence>
<comment type="caution">
    <text evidence="1">The sequence shown here is derived from an EMBL/GenBank/DDBJ whole genome shotgun (WGS) entry which is preliminary data.</text>
</comment>
<accession>A0A480AB34</accession>
<gene>
    <name evidence="1" type="ORF">SR1949_44500</name>
</gene>
<organism evidence="1 2">
    <name type="scientific">Sphaerospermopsis reniformis</name>
    <dbReference type="NCBI Taxonomy" id="531300"/>
    <lineage>
        <taxon>Bacteria</taxon>
        <taxon>Bacillati</taxon>
        <taxon>Cyanobacteriota</taxon>
        <taxon>Cyanophyceae</taxon>
        <taxon>Nostocales</taxon>
        <taxon>Aphanizomenonaceae</taxon>
        <taxon>Sphaerospermopsis</taxon>
    </lineage>
</organism>
<dbReference type="RefSeq" id="WP_137668938.1">
    <property type="nucleotide sequence ID" value="NZ_BJCE01000239.1"/>
</dbReference>
<keyword evidence="2" id="KW-1185">Reference proteome</keyword>
<reference evidence="2" key="1">
    <citation type="submission" date="2019-02" db="EMBL/GenBank/DDBJ databases">
        <title>Draft genome sequence of Sphaerospermopsis reniformis NIES-1949.</title>
        <authorList>
            <person name="Yamaguchi H."/>
            <person name="Suzuki S."/>
            <person name="Kawachi M."/>
        </authorList>
    </citation>
    <scope>NUCLEOTIDE SEQUENCE [LARGE SCALE GENOMIC DNA]</scope>
    <source>
        <strain evidence="2">NIES-1949</strain>
    </source>
</reference>
<dbReference type="AlphaFoldDB" id="A0A480AB34"/>
<protein>
    <submittedName>
        <fullName evidence="1">Uncharacterized protein</fullName>
    </submittedName>
</protein>